<gene>
    <name evidence="2" type="ordered locus">Mnod_8784</name>
</gene>
<accession>B8IXV5</accession>
<keyword evidence="3" id="KW-1185">Reference proteome</keyword>
<dbReference type="Proteomes" id="UP000008207">
    <property type="component" value="Plasmid pMNOD03"/>
</dbReference>
<name>B8IXV5_METNO</name>
<dbReference type="HOGENOM" id="CLU_1675828_0_0_5"/>
<dbReference type="Pfam" id="PF05119">
    <property type="entry name" value="Terminase_4"/>
    <property type="match status" value="1"/>
</dbReference>
<dbReference type="AlphaFoldDB" id="B8IXV5"/>
<reference evidence="3" key="1">
    <citation type="submission" date="2009-01" db="EMBL/GenBank/DDBJ databases">
        <title>Complete sequence of plasmid 3 of Methylobacterium nodulans ORS 2060.</title>
        <authorList>
            <consortium name="US DOE Joint Genome Institute"/>
            <person name="Lucas S."/>
            <person name="Copeland A."/>
            <person name="Lapidus A."/>
            <person name="Glavina del Rio T."/>
            <person name="Dalin E."/>
            <person name="Tice H."/>
            <person name="Bruce D."/>
            <person name="Goodwin L."/>
            <person name="Pitluck S."/>
            <person name="Sims D."/>
            <person name="Brettin T."/>
            <person name="Detter J.C."/>
            <person name="Han C."/>
            <person name="Larimer F."/>
            <person name="Land M."/>
            <person name="Hauser L."/>
            <person name="Kyrpides N."/>
            <person name="Ivanova N."/>
            <person name="Marx C.J."/>
            <person name="Richardson P."/>
        </authorList>
    </citation>
    <scope>NUCLEOTIDE SEQUENCE [LARGE SCALE GENOMIC DNA]</scope>
    <source>
        <strain evidence="3">LMG 21967 / CNCM I-2342 / ORS 2060</strain>
        <plasmid evidence="3">Plasmid pMNOD03</plasmid>
    </source>
</reference>
<proteinExistence type="predicted"/>
<dbReference type="InterPro" id="IPR006448">
    <property type="entry name" value="Phage_term_ssu_P27"/>
</dbReference>
<dbReference type="EMBL" id="CP001352">
    <property type="protein sequence ID" value="ACL63245.1"/>
    <property type="molecule type" value="Genomic_DNA"/>
</dbReference>
<geneLocation type="plasmid" evidence="2 3">
    <name>pMNOD03</name>
</geneLocation>
<dbReference type="KEGG" id="mno:Mnod_8784"/>
<feature type="region of interest" description="Disordered" evidence="1">
    <location>
        <begin position="1"/>
        <end position="56"/>
    </location>
</feature>
<dbReference type="eggNOG" id="COG3747">
    <property type="taxonomic scope" value="Bacteria"/>
</dbReference>
<organism evidence="2 3">
    <name type="scientific">Methylobacterium nodulans (strain LMG 21967 / CNCM I-2342 / ORS 2060)</name>
    <dbReference type="NCBI Taxonomy" id="460265"/>
    <lineage>
        <taxon>Bacteria</taxon>
        <taxon>Pseudomonadati</taxon>
        <taxon>Pseudomonadota</taxon>
        <taxon>Alphaproteobacteria</taxon>
        <taxon>Hyphomicrobiales</taxon>
        <taxon>Methylobacteriaceae</taxon>
        <taxon>Methylobacterium</taxon>
    </lineage>
</organism>
<evidence type="ECO:0000313" key="3">
    <source>
        <dbReference type="Proteomes" id="UP000008207"/>
    </source>
</evidence>
<sequence length="157" mass="17767">MTQHLAAADPLGGWSKSTAFEPRTGATPQRNRTLPPFNRDLPMTTKHRPAPPEHLAEPTKAWWRAVQDAYELEAHHLRLLQLAAEAWDQCQAAREALAEHGMTFEDRFGAPRARPEVAIERDSRLAFARLIRELDLDVDPPGEGRSRPPALRSNRRL</sequence>
<protein>
    <recommendedName>
        <fullName evidence="4">Phage terminase, small subunit, P27 family</fullName>
    </recommendedName>
</protein>
<feature type="region of interest" description="Disordered" evidence="1">
    <location>
        <begin position="137"/>
        <end position="157"/>
    </location>
</feature>
<evidence type="ECO:0000256" key="1">
    <source>
        <dbReference type="SAM" id="MobiDB-lite"/>
    </source>
</evidence>
<evidence type="ECO:0000313" key="2">
    <source>
        <dbReference type="EMBL" id="ACL63245.1"/>
    </source>
</evidence>
<keyword evidence="2" id="KW-0614">Plasmid</keyword>
<evidence type="ECO:0008006" key="4">
    <source>
        <dbReference type="Google" id="ProtNLM"/>
    </source>
</evidence>